<dbReference type="AlphaFoldDB" id="A0A3S4MS52"/>
<feature type="transmembrane region" description="Helical" evidence="1">
    <location>
        <begin position="124"/>
        <end position="145"/>
    </location>
</feature>
<organism evidence="2 3">
    <name type="scientific">Streptococcus viridans</name>
    <dbReference type="NCBI Taxonomy" id="78535"/>
    <lineage>
        <taxon>Bacteria</taxon>
        <taxon>Bacillati</taxon>
        <taxon>Bacillota</taxon>
        <taxon>Bacilli</taxon>
        <taxon>Lactobacillales</taxon>
        <taxon>Streptococcaceae</taxon>
        <taxon>Streptococcus</taxon>
    </lineage>
</organism>
<feature type="transmembrane region" description="Helical" evidence="1">
    <location>
        <begin position="157"/>
        <end position="180"/>
    </location>
</feature>
<evidence type="ECO:0000256" key="1">
    <source>
        <dbReference type="SAM" id="Phobius"/>
    </source>
</evidence>
<dbReference type="Proteomes" id="UP000270025">
    <property type="component" value="Chromosome"/>
</dbReference>
<dbReference type="GO" id="GO:0022857">
    <property type="term" value="F:transmembrane transporter activity"/>
    <property type="evidence" value="ECO:0007669"/>
    <property type="project" value="InterPro"/>
</dbReference>
<keyword evidence="1" id="KW-0812">Transmembrane</keyword>
<name>A0A3S4MS52_9STRE</name>
<sequence>MRKSSSSIAQISIFFAIMVTIHFTSTMIFQFFPFLIPPTFVHIPVVIASILYGPRIGGTLGLLMGLFSLTINTIVQLPSSYLFSPFVEKGNIYSLIIVLVPRILIGITPYFVYKLIHNKSGLAIAAAVGSFTNTFFVLSGIFIFFSKNYPGGIQAFLGAVLTTNSLIEVLATVILTLAIIPPLSKVKNSL</sequence>
<keyword evidence="1" id="KW-0472">Membrane</keyword>
<reference evidence="2 3" key="1">
    <citation type="submission" date="2018-12" db="EMBL/GenBank/DDBJ databases">
        <authorList>
            <consortium name="Pathogen Informatics"/>
        </authorList>
    </citation>
    <scope>NUCLEOTIDE SEQUENCE [LARGE SCALE GENOMIC DNA]</scope>
    <source>
        <strain evidence="2 3">NCTC3166</strain>
    </source>
</reference>
<gene>
    <name evidence="2" type="primary">panT</name>
    <name evidence="2" type="ORF">NCTC3166_01005</name>
</gene>
<dbReference type="InterPro" id="IPR024529">
    <property type="entry name" value="ECF_trnsprt_substrate-spec"/>
</dbReference>
<dbReference type="KEGG" id="svf:NCTC3166_01005"/>
<proteinExistence type="predicted"/>
<evidence type="ECO:0000313" key="3">
    <source>
        <dbReference type="Proteomes" id="UP000270025"/>
    </source>
</evidence>
<feature type="transmembrane region" description="Helical" evidence="1">
    <location>
        <begin position="35"/>
        <end position="53"/>
    </location>
</feature>
<accession>A0A3S4MS52</accession>
<evidence type="ECO:0000313" key="2">
    <source>
        <dbReference type="EMBL" id="VED67186.1"/>
    </source>
</evidence>
<keyword evidence="3" id="KW-1185">Reference proteome</keyword>
<feature type="transmembrane region" description="Helical" evidence="1">
    <location>
        <begin position="60"/>
        <end position="79"/>
    </location>
</feature>
<dbReference type="RefSeq" id="WP_125329433.1">
    <property type="nucleotide sequence ID" value="NZ_LR134266.1"/>
</dbReference>
<protein>
    <submittedName>
        <fullName evidence="2">Membrane protein</fullName>
    </submittedName>
</protein>
<dbReference type="EMBL" id="LR134266">
    <property type="protein sequence ID" value="VED67186.1"/>
    <property type="molecule type" value="Genomic_DNA"/>
</dbReference>
<dbReference type="Gene3D" id="1.10.1760.20">
    <property type="match status" value="1"/>
</dbReference>
<dbReference type="Pfam" id="PF12822">
    <property type="entry name" value="ECF_trnsprt"/>
    <property type="match status" value="1"/>
</dbReference>
<feature type="transmembrane region" description="Helical" evidence="1">
    <location>
        <begin position="91"/>
        <end position="112"/>
    </location>
</feature>
<feature type="transmembrane region" description="Helical" evidence="1">
    <location>
        <begin position="7"/>
        <end position="29"/>
    </location>
</feature>
<keyword evidence="1" id="KW-1133">Transmembrane helix</keyword>